<sequence>MNTFLENSNYKKYALSLTEAEQQEAIYSFSQTNSDLAEHGQVILRMKKMIQNSGSELENKSFDPNSTTLNADLYAFLNSLTNVDYRLTIYITVVSPEDDQSLGTAEVTFLRSVKYGAQYYKNSVNTANRIYPDSEWKFFSDVSLKTDVEFKKKDVILAQYISVPERIYQVAEVTR</sequence>
<organism evidence="1">
    <name type="scientific">bioreactor metagenome</name>
    <dbReference type="NCBI Taxonomy" id="1076179"/>
    <lineage>
        <taxon>unclassified sequences</taxon>
        <taxon>metagenomes</taxon>
        <taxon>ecological metagenomes</taxon>
    </lineage>
</organism>
<proteinExistence type="predicted"/>
<reference evidence="1" key="1">
    <citation type="submission" date="2019-08" db="EMBL/GenBank/DDBJ databases">
        <authorList>
            <person name="Kucharzyk K."/>
            <person name="Murdoch R.W."/>
            <person name="Higgins S."/>
            <person name="Loffler F."/>
        </authorList>
    </citation>
    <scope>NUCLEOTIDE SEQUENCE</scope>
</reference>
<dbReference type="EMBL" id="VSSQ01051827">
    <property type="protein sequence ID" value="MPN05944.1"/>
    <property type="molecule type" value="Genomic_DNA"/>
</dbReference>
<name>A0A645EZX7_9ZZZZ</name>
<evidence type="ECO:0000313" key="1">
    <source>
        <dbReference type="EMBL" id="MPN05944.1"/>
    </source>
</evidence>
<dbReference type="AlphaFoldDB" id="A0A645EZX7"/>
<accession>A0A645EZX7</accession>
<comment type="caution">
    <text evidence="1">The sequence shown here is derived from an EMBL/GenBank/DDBJ whole genome shotgun (WGS) entry which is preliminary data.</text>
</comment>
<protein>
    <submittedName>
        <fullName evidence="1">Uncharacterized protein</fullName>
    </submittedName>
</protein>
<gene>
    <name evidence="1" type="ORF">SDC9_153198</name>
</gene>